<reference evidence="2" key="1">
    <citation type="submission" date="2025-08" db="UniProtKB">
        <authorList>
            <consortium name="RefSeq"/>
        </authorList>
    </citation>
    <scope>IDENTIFICATION</scope>
    <source>
        <tissue evidence="2">Leaves</tissue>
    </source>
</reference>
<gene>
    <name evidence="2" type="primary">LOC140036226</name>
</gene>
<accession>A0ABM4WPF6</accession>
<dbReference type="PANTHER" id="PTHR35317:SF23">
    <property type="entry name" value="OS04G0629600 PROTEIN"/>
    <property type="match status" value="1"/>
</dbReference>
<dbReference type="Proteomes" id="UP001652660">
    <property type="component" value="Chromosome 2e"/>
</dbReference>
<proteinExistence type="predicted"/>
<protein>
    <recommendedName>
        <fullName evidence="3">UBN2 domain-containing protein</fullName>
    </recommendedName>
</protein>
<evidence type="ECO:0000313" key="1">
    <source>
        <dbReference type="Proteomes" id="UP001652660"/>
    </source>
</evidence>
<dbReference type="RefSeq" id="XP_071933656.1">
    <property type="nucleotide sequence ID" value="XM_072077555.1"/>
</dbReference>
<dbReference type="PANTHER" id="PTHR35317">
    <property type="entry name" value="OS04G0629600 PROTEIN"/>
    <property type="match status" value="1"/>
</dbReference>
<sequence>MPVKMIRQKIVWFLSRIHQAIDMSVFGKIATVDTAKEAWDILDKTYKGIDRVQQNNLMMLKRKFELATMEKSESIELYFFRLSDIKNEKKLNQYDLSDRTFVEKILNTLPIKFDHVVAVIHETKDLEDLNIKDLHGSLILHEQRINEKLKDTQRRI</sequence>
<dbReference type="Pfam" id="PF14223">
    <property type="entry name" value="Retrotran_gag_2"/>
    <property type="match status" value="1"/>
</dbReference>
<name>A0ABM4WPF6_COFAR</name>
<organism evidence="1 2">
    <name type="scientific">Coffea arabica</name>
    <name type="common">Arabian coffee</name>
    <dbReference type="NCBI Taxonomy" id="13443"/>
    <lineage>
        <taxon>Eukaryota</taxon>
        <taxon>Viridiplantae</taxon>
        <taxon>Streptophyta</taxon>
        <taxon>Embryophyta</taxon>
        <taxon>Tracheophyta</taxon>
        <taxon>Spermatophyta</taxon>
        <taxon>Magnoliopsida</taxon>
        <taxon>eudicotyledons</taxon>
        <taxon>Gunneridae</taxon>
        <taxon>Pentapetalae</taxon>
        <taxon>asterids</taxon>
        <taxon>lamiids</taxon>
        <taxon>Gentianales</taxon>
        <taxon>Rubiaceae</taxon>
        <taxon>Ixoroideae</taxon>
        <taxon>Gardenieae complex</taxon>
        <taxon>Bertiereae - Coffeeae clade</taxon>
        <taxon>Coffeeae</taxon>
        <taxon>Coffea</taxon>
    </lineage>
</organism>
<evidence type="ECO:0008006" key="3">
    <source>
        <dbReference type="Google" id="ProtNLM"/>
    </source>
</evidence>
<keyword evidence="1" id="KW-1185">Reference proteome</keyword>
<evidence type="ECO:0000313" key="2">
    <source>
        <dbReference type="RefSeq" id="XP_071933656.1"/>
    </source>
</evidence>
<dbReference type="GeneID" id="140036226"/>